<dbReference type="AlphaFoldDB" id="D5A8G4"/>
<sequence>MSKRHCHSSSGDDLHRACVSSNPCYQPLVILGNITLKFSFSTGTMDYTPERL</sequence>
<dbReference type="EMBL" id="BT122457">
    <property type="protein sequence ID" value="ADE75833.1"/>
    <property type="molecule type" value="mRNA"/>
</dbReference>
<accession>D5A8G4</accession>
<organism evidence="1">
    <name type="scientific">Picea sitchensis</name>
    <name type="common">Sitka spruce</name>
    <name type="synonym">Pinus sitchensis</name>
    <dbReference type="NCBI Taxonomy" id="3332"/>
    <lineage>
        <taxon>Eukaryota</taxon>
        <taxon>Viridiplantae</taxon>
        <taxon>Streptophyta</taxon>
        <taxon>Embryophyta</taxon>
        <taxon>Tracheophyta</taxon>
        <taxon>Spermatophyta</taxon>
        <taxon>Pinopsida</taxon>
        <taxon>Pinidae</taxon>
        <taxon>Conifers I</taxon>
        <taxon>Pinales</taxon>
        <taxon>Pinaceae</taxon>
        <taxon>Picea</taxon>
    </lineage>
</organism>
<evidence type="ECO:0000313" key="1">
    <source>
        <dbReference type="EMBL" id="ADE75833.1"/>
    </source>
</evidence>
<reference evidence="1" key="1">
    <citation type="submission" date="2010-04" db="EMBL/GenBank/DDBJ databases">
        <authorList>
            <person name="Reid K.E."/>
            <person name="Liao N."/>
            <person name="Chan S."/>
            <person name="Docking R."/>
            <person name="Taylor G."/>
            <person name="Moore R."/>
            <person name="Mayo M."/>
            <person name="Munro S."/>
            <person name="King J."/>
            <person name="Yanchuk A."/>
            <person name="Holt R."/>
            <person name="Jones S."/>
            <person name="Marra M."/>
            <person name="Ritland C.E."/>
            <person name="Ritland K."/>
            <person name="Bohlmann J."/>
        </authorList>
    </citation>
    <scope>NUCLEOTIDE SEQUENCE</scope>
    <source>
        <tissue evidence="1">Buds collected with no treatment. Collection October 2007</tissue>
    </source>
</reference>
<name>D5A8G4_PICSI</name>
<protein>
    <submittedName>
        <fullName evidence="1">Uncharacterized protein</fullName>
    </submittedName>
</protein>
<proteinExistence type="evidence at transcript level"/>